<dbReference type="STRING" id="158822.LH23_19965"/>
<dbReference type="AlphaFoldDB" id="A0A2X3IUA5"/>
<name>A0A2X3IUA5_9ENTR</name>
<dbReference type="Proteomes" id="UP000251197">
    <property type="component" value="Unassembled WGS sequence"/>
</dbReference>
<reference evidence="7 8" key="1">
    <citation type="submission" date="2018-06" db="EMBL/GenBank/DDBJ databases">
        <authorList>
            <consortium name="Pathogen Informatics"/>
            <person name="Doyle S."/>
        </authorList>
    </citation>
    <scope>NUCLEOTIDE SEQUENCE [LARGE SCALE GENOMIC DNA]</scope>
    <source>
        <strain evidence="7 8">NCTC12120</strain>
    </source>
</reference>
<evidence type="ECO:0000256" key="1">
    <source>
        <dbReference type="ARBA" id="ARBA00004196"/>
    </source>
</evidence>
<evidence type="ECO:0000259" key="6">
    <source>
        <dbReference type="SMART" id="SM00062"/>
    </source>
</evidence>
<evidence type="ECO:0000256" key="3">
    <source>
        <dbReference type="ARBA" id="ARBA00022729"/>
    </source>
</evidence>
<protein>
    <submittedName>
        <fullName evidence="7">Sulfate starvation-induced protein 7</fullName>
    </submittedName>
</protein>
<feature type="chain" id="PRO_5015856404" evidence="5">
    <location>
        <begin position="39"/>
        <end position="285"/>
    </location>
</feature>
<dbReference type="GO" id="GO:0030288">
    <property type="term" value="C:outer membrane-bounded periplasmic space"/>
    <property type="evidence" value="ECO:0007669"/>
    <property type="project" value="UniProtKB-ARBA"/>
</dbReference>
<comment type="similarity">
    <text evidence="2 4">Belongs to the bacterial solute-binding protein 3 family.</text>
</comment>
<evidence type="ECO:0000256" key="2">
    <source>
        <dbReference type="ARBA" id="ARBA00010333"/>
    </source>
</evidence>
<dbReference type="PROSITE" id="PS01039">
    <property type="entry name" value="SBP_BACTERIAL_3"/>
    <property type="match status" value="1"/>
</dbReference>
<organism evidence="7 8">
    <name type="scientific">Cedecea neteri</name>
    <dbReference type="NCBI Taxonomy" id="158822"/>
    <lineage>
        <taxon>Bacteria</taxon>
        <taxon>Pseudomonadati</taxon>
        <taxon>Pseudomonadota</taxon>
        <taxon>Gammaproteobacteria</taxon>
        <taxon>Enterobacterales</taxon>
        <taxon>Enterobacteriaceae</taxon>
        <taxon>Cedecea</taxon>
    </lineage>
</organism>
<evidence type="ECO:0000256" key="5">
    <source>
        <dbReference type="SAM" id="SignalP"/>
    </source>
</evidence>
<gene>
    <name evidence="7" type="primary">fliY_2</name>
    <name evidence="7" type="ORF">NCTC12120_03855</name>
</gene>
<dbReference type="PANTHER" id="PTHR35936:SF17">
    <property type="entry name" value="ARGININE-BINDING EXTRACELLULAR PROTEIN ARTP"/>
    <property type="match status" value="1"/>
</dbReference>
<dbReference type="SMART" id="SM00062">
    <property type="entry name" value="PBPb"/>
    <property type="match status" value="1"/>
</dbReference>
<sequence>MIYHLHWSHRMFTSSHSKALFTCMAAALPLLLCGGAQAAVMTPGQLTVGSDITFPPYEYLDGKTPAGFDIEFINGVAEAMKLKPNYVDTRFTSLIPGLQAKRFELIASALFITPERQKVIDMVPYLKTGESLLTLSNASFKPTKPEELCGHKVGSMQGTYWLEKLHTLSADYCVKQGLKPIAVSEFSTDPQTTQALLSHAVEVQMTDAAVASQVVDKMNGRLVVTSTELLYPVLVGLGVSKTNPELKKELNDGIAAFKASGKYSALVKKYHLAEPSEAEIQASSL</sequence>
<dbReference type="Pfam" id="PF00497">
    <property type="entry name" value="SBP_bac_3"/>
    <property type="match status" value="1"/>
</dbReference>
<keyword evidence="3 5" id="KW-0732">Signal</keyword>
<dbReference type="CDD" id="cd01004">
    <property type="entry name" value="PBP2_MidA_like"/>
    <property type="match status" value="1"/>
</dbReference>
<dbReference type="InterPro" id="IPR001638">
    <property type="entry name" value="Solute-binding_3/MltF_N"/>
</dbReference>
<proteinExistence type="inferred from homology"/>
<dbReference type="InterPro" id="IPR018313">
    <property type="entry name" value="SBP_3_CS"/>
</dbReference>
<evidence type="ECO:0000313" key="7">
    <source>
        <dbReference type="EMBL" id="SQC90716.1"/>
    </source>
</evidence>
<comment type="subcellular location">
    <subcellularLocation>
        <location evidence="1">Cell envelope</location>
    </subcellularLocation>
</comment>
<evidence type="ECO:0000256" key="4">
    <source>
        <dbReference type="RuleBase" id="RU003744"/>
    </source>
</evidence>
<dbReference type="EMBL" id="UAVU01000004">
    <property type="protein sequence ID" value="SQC90716.1"/>
    <property type="molecule type" value="Genomic_DNA"/>
</dbReference>
<dbReference type="Gene3D" id="3.40.190.10">
    <property type="entry name" value="Periplasmic binding protein-like II"/>
    <property type="match status" value="2"/>
</dbReference>
<feature type="domain" description="Solute-binding protein family 3/N-terminal" evidence="6">
    <location>
        <begin position="45"/>
        <end position="274"/>
    </location>
</feature>
<dbReference type="PANTHER" id="PTHR35936">
    <property type="entry name" value="MEMBRANE-BOUND LYTIC MUREIN TRANSGLYCOSYLASE F"/>
    <property type="match status" value="1"/>
</dbReference>
<dbReference type="SUPFAM" id="SSF53850">
    <property type="entry name" value="Periplasmic binding protein-like II"/>
    <property type="match status" value="1"/>
</dbReference>
<feature type="signal peptide" evidence="5">
    <location>
        <begin position="1"/>
        <end position="38"/>
    </location>
</feature>
<evidence type="ECO:0000313" key="8">
    <source>
        <dbReference type="Proteomes" id="UP000251197"/>
    </source>
</evidence>
<accession>A0A2X3IUA5</accession>